<dbReference type="EMBL" id="BPVZ01000130">
    <property type="protein sequence ID" value="GKV38689.1"/>
    <property type="molecule type" value="Genomic_DNA"/>
</dbReference>
<dbReference type="AlphaFoldDB" id="A0AAV5LMP1"/>
<dbReference type="Proteomes" id="UP001054252">
    <property type="component" value="Unassembled WGS sequence"/>
</dbReference>
<name>A0AAV5LMP1_9ROSI</name>
<evidence type="ECO:0000313" key="1">
    <source>
        <dbReference type="EMBL" id="GKV38689.1"/>
    </source>
</evidence>
<protein>
    <submittedName>
        <fullName evidence="1">Uncharacterized protein</fullName>
    </submittedName>
</protein>
<comment type="caution">
    <text evidence="1">The sequence shown here is derived from an EMBL/GenBank/DDBJ whole genome shotgun (WGS) entry which is preliminary data.</text>
</comment>
<evidence type="ECO:0000313" key="2">
    <source>
        <dbReference type="Proteomes" id="UP001054252"/>
    </source>
</evidence>
<keyword evidence="2" id="KW-1185">Reference proteome</keyword>
<organism evidence="1 2">
    <name type="scientific">Rubroshorea leprosula</name>
    <dbReference type="NCBI Taxonomy" id="152421"/>
    <lineage>
        <taxon>Eukaryota</taxon>
        <taxon>Viridiplantae</taxon>
        <taxon>Streptophyta</taxon>
        <taxon>Embryophyta</taxon>
        <taxon>Tracheophyta</taxon>
        <taxon>Spermatophyta</taxon>
        <taxon>Magnoliopsida</taxon>
        <taxon>eudicotyledons</taxon>
        <taxon>Gunneridae</taxon>
        <taxon>Pentapetalae</taxon>
        <taxon>rosids</taxon>
        <taxon>malvids</taxon>
        <taxon>Malvales</taxon>
        <taxon>Dipterocarpaceae</taxon>
        <taxon>Rubroshorea</taxon>
    </lineage>
</organism>
<proteinExistence type="predicted"/>
<reference evidence="1 2" key="1">
    <citation type="journal article" date="2021" name="Commun. Biol.">
        <title>The genome of Shorea leprosula (Dipterocarpaceae) highlights the ecological relevance of drought in aseasonal tropical rainforests.</title>
        <authorList>
            <person name="Ng K.K.S."/>
            <person name="Kobayashi M.J."/>
            <person name="Fawcett J.A."/>
            <person name="Hatakeyama M."/>
            <person name="Paape T."/>
            <person name="Ng C.H."/>
            <person name="Ang C.C."/>
            <person name="Tnah L.H."/>
            <person name="Lee C.T."/>
            <person name="Nishiyama T."/>
            <person name="Sese J."/>
            <person name="O'Brien M.J."/>
            <person name="Copetti D."/>
            <person name="Mohd Noor M.I."/>
            <person name="Ong R.C."/>
            <person name="Putra M."/>
            <person name="Sireger I.Z."/>
            <person name="Indrioko S."/>
            <person name="Kosugi Y."/>
            <person name="Izuno A."/>
            <person name="Isagi Y."/>
            <person name="Lee S.L."/>
            <person name="Shimizu K.K."/>
        </authorList>
    </citation>
    <scope>NUCLEOTIDE SEQUENCE [LARGE SCALE GENOMIC DNA]</scope>
    <source>
        <strain evidence="1">214</strain>
    </source>
</reference>
<sequence length="72" mass="8309">MFSTPSRQNKHAGVPRGTLFLSTIWLLWKARNALAFEAHKFRPHELCARILQQAQYTMIAMSPESSIRLQQP</sequence>
<accession>A0AAV5LMP1</accession>
<gene>
    <name evidence="1" type="ORF">SLEP1_g46574</name>
</gene>